<dbReference type="Proteomes" id="UP000291343">
    <property type="component" value="Unassembled WGS sequence"/>
</dbReference>
<proteinExistence type="predicted"/>
<sequence>MEVVELAANGNGALAEDVDCKIVLVGDARCGKTSLVQRFMSDNFTESRCLSFLLAAADDDNTSAVIAEAARCCTKPSSDGCFGALNSEIYDYAKPKQPGNEAITKISLSRKLISSTISLLLLLQQ</sequence>
<evidence type="ECO:0000313" key="1">
    <source>
        <dbReference type="EMBL" id="RZF32721.1"/>
    </source>
</evidence>
<dbReference type="InParanoid" id="A0A482WHR3"/>
<dbReference type="OrthoDB" id="8830751at2759"/>
<dbReference type="InterPro" id="IPR027417">
    <property type="entry name" value="P-loop_NTPase"/>
</dbReference>
<dbReference type="SUPFAM" id="SSF52540">
    <property type="entry name" value="P-loop containing nucleoside triphosphate hydrolases"/>
    <property type="match status" value="1"/>
</dbReference>
<gene>
    <name evidence="1" type="ORF">LSTR_LSTR005914</name>
</gene>
<dbReference type="Gene3D" id="3.40.50.300">
    <property type="entry name" value="P-loop containing nucleotide triphosphate hydrolases"/>
    <property type="match status" value="1"/>
</dbReference>
<name>A0A482WHR3_LAOST</name>
<protein>
    <submittedName>
        <fullName evidence="1">Uncharacterized protein</fullName>
    </submittedName>
</protein>
<dbReference type="EMBL" id="QKKF02036096">
    <property type="protein sequence ID" value="RZF32721.1"/>
    <property type="molecule type" value="Genomic_DNA"/>
</dbReference>
<dbReference type="Pfam" id="PF08477">
    <property type="entry name" value="Roc"/>
    <property type="match status" value="1"/>
</dbReference>
<evidence type="ECO:0000313" key="2">
    <source>
        <dbReference type="Proteomes" id="UP000291343"/>
    </source>
</evidence>
<reference evidence="1 2" key="1">
    <citation type="journal article" date="2017" name="Gigascience">
        <title>Genome sequence of the small brown planthopper, Laodelphax striatellus.</title>
        <authorList>
            <person name="Zhu J."/>
            <person name="Jiang F."/>
            <person name="Wang X."/>
            <person name="Yang P."/>
            <person name="Bao Y."/>
            <person name="Zhao W."/>
            <person name="Wang W."/>
            <person name="Lu H."/>
            <person name="Wang Q."/>
            <person name="Cui N."/>
            <person name="Li J."/>
            <person name="Chen X."/>
            <person name="Luo L."/>
            <person name="Yu J."/>
            <person name="Kang L."/>
            <person name="Cui F."/>
        </authorList>
    </citation>
    <scope>NUCLEOTIDE SEQUENCE [LARGE SCALE GENOMIC DNA]</scope>
    <source>
        <strain evidence="1">Lst14</strain>
    </source>
</reference>
<dbReference type="AlphaFoldDB" id="A0A482WHR3"/>
<organism evidence="1 2">
    <name type="scientific">Laodelphax striatellus</name>
    <name type="common">Small brown planthopper</name>
    <name type="synonym">Delphax striatella</name>
    <dbReference type="NCBI Taxonomy" id="195883"/>
    <lineage>
        <taxon>Eukaryota</taxon>
        <taxon>Metazoa</taxon>
        <taxon>Ecdysozoa</taxon>
        <taxon>Arthropoda</taxon>
        <taxon>Hexapoda</taxon>
        <taxon>Insecta</taxon>
        <taxon>Pterygota</taxon>
        <taxon>Neoptera</taxon>
        <taxon>Paraneoptera</taxon>
        <taxon>Hemiptera</taxon>
        <taxon>Auchenorrhyncha</taxon>
        <taxon>Fulgoroidea</taxon>
        <taxon>Delphacidae</taxon>
        <taxon>Criomorphinae</taxon>
        <taxon>Laodelphax</taxon>
    </lineage>
</organism>
<keyword evidence="2" id="KW-1185">Reference proteome</keyword>
<accession>A0A482WHR3</accession>
<comment type="caution">
    <text evidence="1">The sequence shown here is derived from an EMBL/GenBank/DDBJ whole genome shotgun (WGS) entry which is preliminary data.</text>
</comment>